<dbReference type="Proteomes" id="UP000270291">
    <property type="component" value="Unassembled WGS sequence"/>
</dbReference>
<reference evidence="1 2" key="1">
    <citation type="submission" date="2018-12" db="EMBL/GenBank/DDBJ databases">
        <authorList>
            <person name="Feng G."/>
            <person name="Zhu H."/>
        </authorList>
    </citation>
    <scope>NUCLEOTIDE SEQUENCE [LARGE SCALE GENOMIC DNA]</scope>
    <source>
        <strain evidence="1 2">LMG 26000</strain>
    </source>
</reference>
<keyword evidence="2" id="KW-1185">Reference proteome</keyword>
<name>A0A3R9PS30_9BACT</name>
<dbReference type="EMBL" id="RWIU01000002">
    <property type="protein sequence ID" value="RSK44681.1"/>
    <property type="molecule type" value="Genomic_DNA"/>
</dbReference>
<dbReference type="AlphaFoldDB" id="A0A3R9PS30"/>
<organism evidence="1 2">
    <name type="scientific">Hymenobacter perfusus</name>
    <dbReference type="NCBI Taxonomy" id="1236770"/>
    <lineage>
        <taxon>Bacteria</taxon>
        <taxon>Pseudomonadati</taxon>
        <taxon>Bacteroidota</taxon>
        <taxon>Cytophagia</taxon>
        <taxon>Cytophagales</taxon>
        <taxon>Hymenobacteraceae</taxon>
        <taxon>Hymenobacter</taxon>
    </lineage>
</organism>
<evidence type="ECO:0008006" key="3">
    <source>
        <dbReference type="Google" id="ProtNLM"/>
    </source>
</evidence>
<dbReference type="RefSeq" id="WP_125436833.1">
    <property type="nucleotide sequence ID" value="NZ_RWIU01000002.1"/>
</dbReference>
<sequence>MTEKQKYYALQALVCEQLPHFAVDRAIRAGYGQQYASASTRLAHVKQGKVASLPDLLALVEHSLPEFPIPAHLRPEGTSAPLFEK</sequence>
<accession>A0A3R9PS30</accession>
<evidence type="ECO:0000313" key="2">
    <source>
        <dbReference type="Proteomes" id="UP000270291"/>
    </source>
</evidence>
<dbReference type="OrthoDB" id="886375at2"/>
<comment type="caution">
    <text evidence="1">The sequence shown here is derived from an EMBL/GenBank/DDBJ whole genome shotgun (WGS) entry which is preliminary data.</text>
</comment>
<proteinExistence type="predicted"/>
<evidence type="ECO:0000313" key="1">
    <source>
        <dbReference type="EMBL" id="RSK44681.1"/>
    </source>
</evidence>
<gene>
    <name evidence="1" type="ORF">EI293_09225</name>
</gene>
<protein>
    <recommendedName>
        <fullName evidence="3">XRE family transcriptional regulator</fullName>
    </recommendedName>
</protein>